<comment type="caution">
    <text evidence="1">The sequence shown here is derived from an EMBL/GenBank/DDBJ whole genome shotgun (WGS) entry which is preliminary data.</text>
</comment>
<dbReference type="AlphaFoldDB" id="A0AA41Y9K0"/>
<organism evidence="1 2">
    <name type="scientific">Gaoshiqia sediminis</name>
    <dbReference type="NCBI Taxonomy" id="2986998"/>
    <lineage>
        <taxon>Bacteria</taxon>
        <taxon>Pseudomonadati</taxon>
        <taxon>Bacteroidota</taxon>
        <taxon>Bacteroidia</taxon>
        <taxon>Marinilabiliales</taxon>
        <taxon>Prolixibacteraceae</taxon>
        <taxon>Gaoshiqia</taxon>
    </lineage>
</organism>
<sequence>MMKFVIIQCVKAYHHELEQIFKSIKINTYSEMDVEGFMKNVDGDSDFSNWFGSRKNPYNYMVSFTFLAEDKANELLQRIDEFNHGVEAISPMNAYIVGVEKYV</sequence>
<name>A0AA41Y9K0_9BACT</name>
<dbReference type="Proteomes" id="UP001163821">
    <property type="component" value="Unassembled WGS sequence"/>
</dbReference>
<keyword evidence="2" id="KW-1185">Reference proteome</keyword>
<accession>A0AA41Y9K0</accession>
<dbReference type="EMBL" id="JAPAAF010000017">
    <property type="protein sequence ID" value="MCW0483463.1"/>
    <property type="molecule type" value="Genomic_DNA"/>
</dbReference>
<gene>
    <name evidence="1" type="ORF">N2K84_12030</name>
</gene>
<protein>
    <submittedName>
        <fullName evidence="1">Uncharacterized protein</fullName>
    </submittedName>
</protein>
<reference evidence="1" key="1">
    <citation type="submission" date="2022-10" db="EMBL/GenBank/DDBJ databases">
        <title>Gaoshiqiia sediminis gen. nov., sp. nov., isolated from coastal sediment.</title>
        <authorList>
            <person name="Yu W.X."/>
            <person name="Mu D.S."/>
            <person name="Du J.Z."/>
            <person name="Liang Y.Q."/>
        </authorList>
    </citation>
    <scope>NUCLEOTIDE SEQUENCE</scope>
    <source>
        <strain evidence="1">A06</strain>
    </source>
</reference>
<evidence type="ECO:0000313" key="1">
    <source>
        <dbReference type="EMBL" id="MCW0483463.1"/>
    </source>
</evidence>
<proteinExistence type="predicted"/>
<evidence type="ECO:0000313" key="2">
    <source>
        <dbReference type="Proteomes" id="UP001163821"/>
    </source>
</evidence>
<dbReference type="RefSeq" id="WP_282592064.1">
    <property type="nucleotide sequence ID" value="NZ_JAPAAF010000017.1"/>
</dbReference>